<evidence type="ECO:0000256" key="1">
    <source>
        <dbReference type="ARBA" id="ARBA00022723"/>
    </source>
</evidence>
<gene>
    <name evidence="9" type="ORF">PGLA2088_LOCUS1754</name>
</gene>
<keyword evidence="4 5" id="KW-0862">Zinc</keyword>
<protein>
    <submittedName>
        <fullName evidence="9">Uncharacterized protein</fullName>
    </submittedName>
</protein>
<dbReference type="Gene3D" id="2.60.260.20">
    <property type="entry name" value="Urease metallochaperone UreE, N-terminal domain"/>
    <property type="match status" value="2"/>
</dbReference>
<comment type="caution">
    <text evidence="9">The sequence shown here is derived from an EMBL/GenBank/DDBJ whole genome shotgun (WGS) entry which is preliminary data.</text>
</comment>
<evidence type="ECO:0000256" key="3">
    <source>
        <dbReference type="ARBA" id="ARBA00022771"/>
    </source>
</evidence>
<dbReference type="GO" id="GO:0051082">
    <property type="term" value="F:unfolded protein binding"/>
    <property type="evidence" value="ECO:0007669"/>
    <property type="project" value="InterPro"/>
</dbReference>
<keyword evidence="3 5" id="KW-0863">Zinc-finger</keyword>
<feature type="region of interest" description="Disordered" evidence="6">
    <location>
        <begin position="1"/>
        <end position="23"/>
    </location>
</feature>
<dbReference type="InterPro" id="IPR036410">
    <property type="entry name" value="HSP_DnaJ_Cys-rich_dom_sf"/>
</dbReference>
<evidence type="ECO:0000256" key="4">
    <source>
        <dbReference type="ARBA" id="ARBA00022833"/>
    </source>
</evidence>
<proteinExistence type="inferred from homology"/>
<evidence type="ECO:0000259" key="7">
    <source>
        <dbReference type="PROSITE" id="PS50076"/>
    </source>
</evidence>
<dbReference type="SUPFAM" id="SSF49493">
    <property type="entry name" value="HSP40/DnaJ peptide-binding domain"/>
    <property type="match status" value="2"/>
</dbReference>
<dbReference type="GO" id="GO:0030544">
    <property type="term" value="F:Hsp70 protein binding"/>
    <property type="evidence" value="ECO:0007669"/>
    <property type="project" value="InterPro"/>
</dbReference>
<dbReference type="PANTHER" id="PTHR43888">
    <property type="entry name" value="DNAJ-LIKE-2, ISOFORM A-RELATED"/>
    <property type="match status" value="1"/>
</dbReference>
<dbReference type="PROSITE" id="PS51188">
    <property type="entry name" value="ZF_CR"/>
    <property type="match status" value="1"/>
</dbReference>
<dbReference type="InterPro" id="IPR018253">
    <property type="entry name" value="DnaJ_domain_CS"/>
</dbReference>
<dbReference type="InterPro" id="IPR036869">
    <property type="entry name" value="J_dom_sf"/>
</dbReference>
<dbReference type="Pfam" id="PF00226">
    <property type="entry name" value="DnaJ"/>
    <property type="match status" value="1"/>
</dbReference>
<feature type="region of interest" description="Disordered" evidence="6">
    <location>
        <begin position="430"/>
        <end position="451"/>
    </location>
</feature>
<feature type="compositionally biased region" description="Polar residues" evidence="6">
    <location>
        <begin position="439"/>
        <end position="450"/>
    </location>
</feature>
<evidence type="ECO:0000256" key="6">
    <source>
        <dbReference type="SAM" id="MobiDB-lite"/>
    </source>
</evidence>
<feature type="domain" description="J" evidence="7">
    <location>
        <begin position="83"/>
        <end position="144"/>
    </location>
</feature>
<dbReference type="FunFam" id="2.10.230.10:FF:000001">
    <property type="entry name" value="DnaJ subfamily A member 2"/>
    <property type="match status" value="1"/>
</dbReference>
<dbReference type="InterPro" id="IPR002939">
    <property type="entry name" value="DnaJ_C"/>
</dbReference>
<dbReference type="CDD" id="cd10719">
    <property type="entry name" value="DnaJ_zf"/>
    <property type="match status" value="1"/>
</dbReference>
<dbReference type="Pfam" id="PF00684">
    <property type="entry name" value="DnaJ_CXXCXGXG"/>
    <property type="match status" value="1"/>
</dbReference>
<dbReference type="GO" id="GO:0006457">
    <property type="term" value="P:protein folding"/>
    <property type="evidence" value="ECO:0007669"/>
    <property type="project" value="InterPro"/>
</dbReference>
<accession>A0A813HKN8</accession>
<organism evidence="9 10">
    <name type="scientific">Polarella glacialis</name>
    <name type="common">Dinoflagellate</name>
    <dbReference type="NCBI Taxonomy" id="89957"/>
    <lineage>
        <taxon>Eukaryota</taxon>
        <taxon>Sar</taxon>
        <taxon>Alveolata</taxon>
        <taxon>Dinophyceae</taxon>
        <taxon>Suessiales</taxon>
        <taxon>Suessiaceae</taxon>
        <taxon>Polarella</taxon>
    </lineage>
</organism>
<dbReference type="SUPFAM" id="SSF46565">
    <property type="entry name" value="Chaperone J-domain"/>
    <property type="match status" value="1"/>
</dbReference>
<dbReference type="HAMAP" id="MF_01152">
    <property type="entry name" value="DnaJ"/>
    <property type="match status" value="1"/>
</dbReference>
<dbReference type="Gene3D" id="2.10.230.10">
    <property type="entry name" value="Heat shock protein DnaJ, cysteine-rich domain"/>
    <property type="match status" value="1"/>
</dbReference>
<feature type="domain" description="CR-type" evidence="8">
    <location>
        <begin position="209"/>
        <end position="290"/>
    </location>
</feature>
<evidence type="ECO:0000256" key="5">
    <source>
        <dbReference type="PROSITE-ProRule" id="PRU00546"/>
    </source>
</evidence>
<keyword evidence="1 5" id="KW-0479">Metal-binding</keyword>
<dbReference type="PROSITE" id="PS00636">
    <property type="entry name" value="DNAJ_1"/>
    <property type="match status" value="1"/>
</dbReference>
<evidence type="ECO:0000259" key="8">
    <source>
        <dbReference type="PROSITE" id="PS51188"/>
    </source>
</evidence>
<dbReference type="InterPro" id="IPR044713">
    <property type="entry name" value="DNJA1/2-like"/>
</dbReference>
<dbReference type="FunFam" id="2.60.260.20:FF:000003">
    <property type="entry name" value="DnaJ subfamily A member 2"/>
    <property type="match status" value="1"/>
</dbReference>
<dbReference type="GO" id="GO:0005524">
    <property type="term" value="F:ATP binding"/>
    <property type="evidence" value="ECO:0007669"/>
    <property type="project" value="InterPro"/>
</dbReference>
<dbReference type="AlphaFoldDB" id="A0A813HKN8"/>
<dbReference type="PRINTS" id="PR00625">
    <property type="entry name" value="JDOMAIN"/>
</dbReference>
<dbReference type="EMBL" id="CAJNNW010001389">
    <property type="protein sequence ID" value="CAE8638096.1"/>
    <property type="molecule type" value="Genomic_DNA"/>
</dbReference>
<dbReference type="Pfam" id="PF01556">
    <property type="entry name" value="DnaJ_C"/>
    <property type="match status" value="1"/>
</dbReference>
<dbReference type="Proteomes" id="UP000626109">
    <property type="component" value="Unassembled WGS sequence"/>
</dbReference>
<dbReference type="Gene3D" id="1.10.287.110">
    <property type="entry name" value="DnaJ domain"/>
    <property type="match status" value="1"/>
</dbReference>
<dbReference type="GO" id="GO:0008270">
    <property type="term" value="F:zinc ion binding"/>
    <property type="evidence" value="ECO:0007669"/>
    <property type="project" value="UniProtKB-KW"/>
</dbReference>
<evidence type="ECO:0000313" key="10">
    <source>
        <dbReference type="Proteomes" id="UP000626109"/>
    </source>
</evidence>
<dbReference type="GO" id="GO:0009408">
    <property type="term" value="P:response to heat"/>
    <property type="evidence" value="ECO:0007669"/>
    <property type="project" value="InterPro"/>
</dbReference>
<dbReference type="SMART" id="SM00271">
    <property type="entry name" value="DnaJ"/>
    <property type="match status" value="1"/>
</dbReference>
<name>A0A813HKN8_POLGL</name>
<dbReference type="PROSITE" id="PS50076">
    <property type="entry name" value="DNAJ_2"/>
    <property type="match status" value="1"/>
</dbReference>
<dbReference type="CDD" id="cd06257">
    <property type="entry name" value="DnaJ"/>
    <property type="match status" value="1"/>
</dbReference>
<reference evidence="9" key="1">
    <citation type="submission" date="2021-02" db="EMBL/GenBank/DDBJ databases">
        <authorList>
            <person name="Dougan E. K."/>
            <person name="Rhodes N."/>
            <person name="Thang M."/>
            <person name="Chan C."/>
        </authorList>
    </citation>
    <scope>NUCLEOTIDE SEQUENCE</scope>
</reference>
<keyword evidence="2" id="KW-0677">Repeat</keyword>
<dbReference type="InterPro" id="IPR008971">
    <property type="entry name" value="HSP40/DnaJ_pept-bd"/>
</dbReference>
<dbReference type="InterPro" id="IPR001623">
    <property type="entry name" value="DnaJ_domain"/>
</dbReference>
<dbReference type="InterPro" id="IPR001305">
    <property type="entry name" value="HSP_DnaJ_Cys-rich_dom"/>
</dbReference>
<dbReference type="SUPFAM" id="SSF57938">
    <property type="entry name" value="DnaJ/Hsp40 cysteine-rich domain"/>
    <property type="match status" value="1"/>
</dbReference>
<sequence length="474" mass="51482">MSSRSATAVALSSRALPRRTPRAAACALQPTQQCNQQQRSLALVAPQRRAFAGRGQNFEGFNPFGAGGFPGGQGQGPPQGDDKFYRLLEVDRSATEADIKSAYKQQAMKHHPDRGGDEAIFKNISKAYEVLSNPQKRQVYDAYGESGLDGAEQGGGGNAGHPGMDPFDLFSQMFGFQAGGGRAQGRRGRPVTPDSRYELQLSLEELYAGTSRSIKFTRDVLCKPCNGQGGTERTQCQRCNGTGFIVSLQQMGPFMRQTQSPCAFCTGKGFTIAAKNLCGTCKGKATVKETKTFSIDVEAGQEDSTEIRFSGQADEAPGHDTGDVVIVVREKSHKTFQRVKESLVMSKKLSLAEALCGFQITTKFLDGEDLVIRSSPGQVVKPGDMMVIQGKGMPRRNSPKRGDLFLQLQVDFPSDMPEQSRAPLAKLLGGTLPPEDNLIETSTAKKLSSRQVEEVRQRWSQHAARGQEEGCVQQ</sequence>
<feature type="zinc finger region" description="CR-type" evidence="5">
    <location>
        <begin position="209"/>
        <end position="290"/>
    </location>
</feature>
<dbReference type="InterPro" id="IPR012724">
    <property type="entry name" value="DnaJ"/>
</dbReference>
<evidence type="ECO:0000256" key="2">
    <source>
        <dbReference type="ARBA" id="ARBA00022737"/>
    </source>
</evidence>
<evidence type="ECO:0000313" key="9">
    <source>
        <dbReference type="EMBL" id="CAE8638096.1"/>
    </source>
</evidence>
<dbReference type="CDD" id="cd10747">
    <property type="entry name" value="DnaJ_C"/>
    <property type="match status" value="1"/>
</dbReference>